<feature type="region of interest" description="Disordered" evidence="3">
    <location>
        <begin position="471"/>
        <end position="490"/>
    </location>
</feature>
<evidence type="ECO:0000313" key="5">
    <source>
        <dbReference type="Proteomes" id="UP000683360"/>
    </source>
</evidence>
<gene>
    <name evidence="4" type="ORF">MEDL_38283</name>
</gene>
<dbReference type="PANTHER" id="PTHR23412">
    <property type="entry name" value="STEREOCILIN RELATED"/>
    <property type="match status" value="1"/>
</dbReference>
<dbReference type="PANTHER" id="PTHR23412:SF17">
    <property type="entry name" value="OTOANCORIN"/>
    <property type="match status" value="1"/>
</dbReference>
<dbReference type="EMBL" id="CAJPWZ010001837">
    <property type="protein sequence ID" value="CAG2225128.1"/>
    <property type="molecule type" value="Genomic_DNA"/>
</dbReference>
<keyword evidence="2" id="KW-0325">Glycoprotein</keyword>
<keyword evidence="5" id="KW-1185">Reference proteome</keyword>
<organism evidence="4 5">
    <name type="scientific">Mytilus edulis</name>
    <name type="common">Blue mussel</name>
    <dbReference type="NCBI Taxonomy" id="6550"/>
    <lineage>
        <taxon>Eukaryota</taxon>
        <taxon>Metazoa</taxon>
        <taxon>Spiralia</taxon>
        <taxon>Lophotrochozoa</taxon>
        <taxon>Mollusca</taxon>
        <taxon>Bivalvia</taxon>
        <taxon>Autobranchia</taxon>
        <taxon>Pteriomorphia</taxon>
        <taxon>Mytilida</taxon>
        <taxon>Mytiloidea</taxon>
        <taxon>Mytilidae</taxon>
        <taxon>Mytilinae</taxon>
        <taxon>Mytilus</taxon>
    </lineage>
</organism>
<dbReference type="AlphaFoldDB" id="A0A8S3T3N7"/>
<name>A0A8S3T3N7_MYTED</name>
<dbReference type="InterPro" id="IPR026664">
    <property type="entry name" value="Stereocilin-rel"/>
</dbReference>
<keyword evidence="1" id="KW-0732">Signal</keyword>
<comment type="caution">
    <text evidence="4">The sequence shown here is derived from an EMBL/GenBank/DDBJ whole genome shotgun (WGS) entry which is preliminary data.</text>
</comment>
<dbReference type="GO" id="GO:0009986">
    <property type="term" value="C:cell surface"/>
    <property type="evidence" value="ECO:0007669"/>
    <property type="project" value="TreeGrafter"/>
</dbReference>
<evidence type="ECO:0000256" key="2">
    <source>
        <dbReference type="ARBA" id="ARBA00023180"/>
    </source>
</evidence>
<evidence type="ECO:0000313" key="4">
    <source>
        <dbReference type="EMBL" id="CAG2225128.1"/>
    </source>
</evidence>
<dbReference type="GO" id="GO:0007160">
    <property type="term" value="P:cell-matrix adhesion"/>
    <property type="evidence" value="ECO:0007669"/>
    <property type="project" value="TreeGrafter"/>
</dbReference>
<evidence type="ECO:0000256" key="3">
    <source>
        <dbReference type="SAM" id="MobiDB-lite"/>
    </source>
</evidence>
<accession>A0A8S3T3N7</accession>
<evidence type="ECO:0000256" key="1">
    <source>
        <dbReference type="ARBA" id="ARBA00022729"/>
    </source>
</evidence>
<dbReference type="Proteomes" id="UP000683360">
    <property type="component" value="Unassembled WGS sequence"/>
</dbReference>
<protein>
    <submittedName>
        <fullName evidence="4">Uncharacterized protein</fullName>
    </submittedName>
</protein>
<proteinExistence type="predicted"/>
<reference evidence="4" key="1">
    <citation type="submission" date="2021-03" db="EMBL/GenBank/DDBJ databases">
        <authorList>
            <person name="Bekaert M."/>
        </authorList>
    </citation>
    <scope>NUCLEOTIDE SEQUENCE</scope>
</reference>
<sequence>MQVPRQWSINVGIILVNGQSVRDNDHRTYEGQHVNFTVAQNPLSGFLPSMPPNPSGGMTYPANWPSMPPNPYAGMTYPANWPSMPPNPYGGMTYPANWPSMPPKPSGGMTYPANWPSMPQKPSGGMTYPANWPSMPPKPSGGMTYPANWPSMPQKPSGGMTYPANWPSMPANPHGGMTFPANGPSMPPKPHGGMTFPANGPSMPPNPHGGMTFPANGPSMPPNPHGVFTTTAYMSTCDGIEFYMKTWAVLKQKGKDDLLGFIRDPRTVSVADLRLLPKVPFAILEASGTADAKTIASLVDVRNCSNWDKEQWNLTMKYSPDILDMDCLKIAPPDVMVDNSFKMMVYNRSLLAELDTTELENAVCEICDKADDFDSADLAKLADVVLKRVPSLADPSTYDDATIDCIGPLIQFLPMQSFDNIPSAAMESAISGGKMKNVTGKKLLESAKTALGKTNVDAAVTAFKEATNFDSSSTAEVESNTDSATLSQSAPNLLAQNDGSKVDATSIMTLGTSVAEMSDTQLDAIDKSCEDALKIIYNTCLINLVKSAADAVGEVTTCSDGQLSSFITLAKSAYGSDITTWDSTTITNIGIVIGGLTSSDMSTLSESQIDAIDSNHVSYIPSSTFAVSSS</sequence>
<dbReference type="OrthoDB" id="6092712at2759"/>